<evidence type="ECO:0000256" key="5">
    <source>
        <dbReference type="ARBA" id="ARBA00022737"/>
    </source>
</evidence>
<feature type="region of interest" description="Disordered" evidence="10">
    <location>
        <begin position="269"/>
        <end position="314"/>
    </location>
</feature>
<dbReference type="PANTHER" id="PTHR45683">
    <property type="entry name" value="MITOCHONDRIAL NICOTINAMIDE ADENINE DINUCLEOTIDE TRANSPORTER 1-RELATED-RELATED"/>
    <property type="match status" value="1"/>
</dbReference>
<keyword evidence="3 9" id="KW-0813">Transport</keyword>
<evidence type="ECO:0000256" key="4">
    <source>
        <dbReference type="ARBA" id="ARBA00022692"/>
    </source>
</evidence>
<keyword evidence="6" id="KW-1133">Transmembrane helix</keyword>
<reference evidence="11" key="1">
    <citation type="submission" date="2021-01" db="EMBL/GenBank/DDBJ databases">
        <authorList>
            <person name="Corre E."/>
            <person name="Pelletier E."/>
            <person name="Niang G."/>
            <person name="Scheremetjew M."/>
            <person name="Finn R."/>
            <person name="Kale V."/>
            <person name="Holt S."/>
            <person name="Cochrane G."/>
            <person name="Meng A."/>
            <person name="Brown T."/>
            <person name="Cohen L."/>
        </authorList>
    </citation>
    <scope>NUCLEOTIDE SEQUENCE</scope>
    <source>
        <strain evidence="11">SAG 63-3</strain>
    </source>
</reference>
<evidence type="ECO:0000256" key="9">
    <source>
        <dbReference type="RuleBase" id="RU000488"/>
    </source>
</evidence>
<keyword evidence="5" id="KW-0677">Repeat</keyword>
<dbReference type="Pfam" id="PF00153">
    <property type="entry name" value="Mito_carr"/>
    <property type="match status" value="4"/>
</dbReference>
<organism evidence="11">
    <name type="scientific">Polytomella parva</name>
    <dbReference type="NCBI Taxonomy" id="51329"/>
    <lineage>
        <taxon>Eukaryota</taxon>
        <taxon>Viridiplantae</taxon>
        <taxon>Chlorophyta</taxon>
        <taxon>core chlorophytes</taxon>
        <taxon>Chlorophyceae</taxon>
        <taxon>CS clade</taxon>
        <taxon>Chlamydomonadales</taxon>
        <taxon>Chlamydomonadaceae</taxon>
        <taxon>Polytomella</taxon>
    </lineage>
</organism>
<feature type="region of interest" description="Disordered" evidence="10">
    <location>
        <begin position="344"/>
        <end position="407"/>
    </location>
</feature>
<evidence type="ECO:0000313" key="11">
    <source>
        <dbReference type="EMBL" id="CAD8775186.1"/>
    </source>
</evidence>
<evidence type="ECO:0000256" key="3">
    <source>
        <dbReference type="ARBA" id="ARBA00022448"/>
    </source>
</evidence>
<keyword evidence="4 8" id="KW-0812">Transmembrane</keyword>
<gene>
    <name evidence="11" type="ORF">PPAR00522_LOCUS11574</name>
</gene>
<name>A0A7S0UZ13_9CHLO</name>
<dbReference type="GO" id="GO:0016020">
    <property type="term" value="C:membrane"/>
    <property type="evidence" value="ECO:0007669"/>
    <property type="project" value="UniProtKB-SubCell"/>
</dbReference>
<feature type="repeat" description="Solcar" evidence="8">
    <location>
        <begin position="21"/>
        <end position="117"/>
    </location>
</feature>
<evidence type="ECO:0000256" key="6">
    <source>
        <dbReference type="ARBA" id="ARBA00022989"/>
    </source>
</evidence>
<keyword evidence="7 8" id="KW-0472">Membrane</keyword>
<accession>A0A7S0UZ13</accession>
<dbReference type="PROSITE" id="PS50920">
    <property type="entry name" value="SOLCAR"/>
    <property type="match status" value="3"/>
</dbReference>
<dbReference type="GO" id="GO:0055085">
    <property type="term" value="P:transmembrane transport"/>
    <property type="evidence" value="ECO:0007669"/>
    <property type="project" value="InterPro"/>
</dbReference>
<evidence type="ECO:0008006" key="12">
    <source>
        <dbReference type="Google" id="ProtNLM"/>
    </source>
</evidence>
<feature type="compositionally biased region" description="Low complexity" evidence="10">
    <location>
        <begin position="398"/>
        <end position="407"/>
    </location>
</feature>
<comment type="subcellular location">
    <subcellularLocation>
        <location evidence="1">Membrane</location>
        <topology evidence="1">Multi-pass membrane protein</topology>
    </subcellularLocation>
</comment>
<proteinExistence type="inferred from homology"/>
<feature type="compositionally biased region" description="Low complexity" evidence="10">
    <location>
        <begin position="290"/>
        <end position="312"/>
    </location>
</feature>
<dbReference type="AlphaFoldDB" id="A0A7S0UZ13"/>
<feature type="compositionally biased region" description="Basic and acidic residues" evidence="10">
    <location>
        <begin position="269"/>
        <end position="278"/>
    </location>
</feature>
<evidence type="ECO:0000256" key="2">
    <source>
        <dbReference type="ARBA" id="ARBA00006375"/>
    </source>
</evidence>
<evidence type="ECO:0000256" key="8">
    <source>
        <dbReference type="PROSITE-ProRule" id="PRU00282"/>
    </source>
</evidence>
<comment type="similarity">
    <text evidence="2 9">Belongs to the mitochondrial carrier (TC 2.A.29) family.</text>
</comment>
<feature type="repeat" description="Solcar" evidence="8">
    <location>
        <begin position="315"/>
        <end position="454"/>
    </location>
</feature>
<evidence type="ECO:0000256" key="10">
    <source>
        <dbReference type="SAM" id="MobiDB-lite"/>
    </source>
</evidence>
<dbReference type="InterPro" id="IPR044712">
    <property type="entry name" value="SLC25A32-like"/>
</dbReference>
<dbReference type="EMBL" id="HBFM01017932">
    <property type="protein sequence ID" value="CAD8775186.1"/>
    <property type="molecule type" value="Transcribed_RNA"/>
</dbReference>
<dbReference type="InterPro" id="IPR018108">
    <property type="entry name" value="MCP_transmembrane"/>
</dbReference>
<evidence type="ECO:0000256" key="1">
    <source>
        <dbReference type="ARBA" id="ARBA00004141"/>
    </source>
</evidence>
<feature type="compositionally biased region" description="Polar residues" evidence="10">
    <location>
        <begin position="360"/>
        <end position="392"/>
    </location>
</feature>
<dbReference type="InterPro" id="IPR023395">
    <property type="entry name" value="MCP_dom_sf"/>
</dbReference>
<sequence length="465" mass="50817">MSEVKEETRLKNEGPKFLLAAKNFNHVLAGGFAGSFTVLFLHPFDVIKTRLQVQDASISSLSNATTKKIYNGAWDAVRSVYHEEGPRALYKGLSPALVGSGVAWSLYLSFYDAIKRVHLQWLNCEQLSPLWNMASAAQAGAAVCLLTNPIWLVKTRLQLQRSSHESLSHEIISKNDVRTNISSNSSCVSSNTGLTKHFGTSHIMQHSQYQQKPYSGFVNALWRIGKEEGLKGYYRGLAPSLVLQTLHGAVQFAVYEELKKVGVEWRRTQRKGTDEEGRGGTIGSAALYYPSSSSSSSSSPPSSSSSSSSSSPAQPKALETTVAAALSKLIASVITYPSQVVRARMQQRPPSMGEYDKGSNTHYYGTQSSDNQNSKISHSSNYLGNAKSNNDHQPAYKSSNSSSLNPYSTSRGTISMMWKHEGIKGFYKGLGPALLRVIPQSAITLVLYEQTLAMLNTAAITDILR</sequence>
<dbReference type="SUPFAM" id="SSF103506">
    <property type="entry name" value="Mitochondrial carrier"/>
    <property type="match status" value="1"/>
</dbReference>
<dbReference type="Gene3D" id="1.50.40.10">
    <property type="entry name" value="Mitochondrial carrier domain"/>
    <property type="match status" value="2"/>
</dbReference>
<dbReference type="GO" id="GO:0006862">
    <property type="term" value="P:nucleotide transport"/>
    <property type="evidence" value="ECO:0007669"/>
    <property type="project" value="InterPro"/>
</dbReference>
<protein>
    <recommendedName>
        <fullName evidence="12">Mitochondrial carrier protein</fullName>
    </recommendedName>
</protein>
<evidence type="ECO:0000256" key="7">
    <source>
        <dbReference type="ARBA" id="ARBA00023136"/>
    </source>
</evidence>
<feature type="repeat" description="Solcar" evidence="8">
    <location>
        <begin position="127"/>
        <end position="261"/>
    </location>
</feature>